<evidence type="ECO:0000256" key="3">
    <source>
        <dbReference type="ARBA" id="ARBA00022692"/>
    </source>
</evidence>
<feature type="transmembrane region" description="Helical" evidence="6">
    <location>
        <begin position="86"/>
        <end position="109"/>
    </location>
</feature>
<dbReference type="GO" id="GO:0022857">
    <property type="term" value="F:transmembrane transporter activity"/>
    <property type="evidence" value="ECO:0007669"/>
    <property type="project" value="InterPro"/>
</dbReference>
<proteinExistence type="predicted"/>
<keyword evidence="5 6" id="KW-0472">Membrane</keyword>
<dbReference type="GO" id="GO:0005886">
    <property type="term" value="C:plasma membrane"/>
    <property type="evidence" value="ECO:0007669"/>
    <property type="project" value="UniProtKB-SubCell"/>
</dbReference>
<dbReference type="AlphaFoldDB" id="A0A5J5H511"/>
<comment type="subcellular location">
    <subcellularLocation>
        <location evidence="1">Cell membrane</location>
        <topology evidence="1">Multi-pass membrane protein</topology>
    </subcellularLocation>
</comment>
<dbReference type="Pfam" id="PF13520">
    <property type="entry name" value="AA_permease_2"/>
    <property type="match status" value="1"/>
</dbReference>
<feature type="transmembrane region" description="Helical" evidence="6">
    <location>
        <begin position="30"/>
        <end position="53"/>
    </location>
</feature>
<dbReference type="Proteomes" id="UP000326671">
    <property type="component" value="Unassembled WGS sequence"/>
</dbReference>
<accession>A0A5J5H511</accession>
<dbReference type="OrthoDB" id="9762947at2"/>
<keyword evidence="4 6" id="KW-1133">Transmembrane helix</keyword>
<name>A0A5J5H511_9BACI</name>
<evidence type="ECO:0000313" key="8">
    <source>
        <dbReference type="Proteomes" id="UP000326671"/>
    </source>
</evidence>
<evidence type="ECO:0000313" key="7">
    <source>
        <dbReference type="EMBL" id="KAA9014534.1"/>
    </source>
</evidence>
<keyword evidence="3 6" id="KW-0812">Transmembrane</keyword>
<evidence type="ECO:0000256" key="4">
    <source>
        <dbReference type="ARBA" id="ARBA00022989"/>
    </source>
</evidence>
<comment type="caution">
    <text evidence="7">The sequence shown here is derived from an EMBL/GenBank/DDBJ whole genome shotgun (WGS) entry which is preliminary data.</text>
</comment>
<keyword evidence="8" id="KW-1185">Reference proteome</keyword>
<dbReference type="PANTHER" id="PTHR42770">
    <property type="entry name" value="AMINO ACID TRANSPORTER-RELATED"/>
    <property type="match status" value="1"/>
</dbReference>
<dbReference type="InterPro" id="IPR050367">
    <property type="entry name" value="APC_superfamily"/>
</dbReference>
<feature type="transmembrane region" description="Helical" evidence="6">
    <location>
        <begin position="130"/>
        <end position="147"/>
    </location>
</feature>
<reference evidence="7 8" key="1">
    <citation type="submission" date="2019-09" db="EMBL/GenBank/DDBJ databases">
        <title>Whole genome sequences of isolates from the Mars Exploration Rovers.</title>
        <authorList>
            <person name="Seuylemezian A."/>
            <person name="Vaishampayan P."/>
        </authorList>
    </citation>
    <scope>NUCLEOTIDE SEQUENCE [LARGE SCALE GENOMIC DNA]</scope>
    <source>
        <strain evidence="7 8">MER_TA_151</strain>
    </source>
</reference>
<evidence type="ECO:0000256" key="5">
    <source>
        <dbReference type="ARBA" id="ARBA00023136"/>
    </source>
</evidence>
<organism evidence="7 8">
    <name type="scientific">Niallia endozanthoxylica</name>
    <dbReference type="NCBI Taxonomy" id="2036016"/>
    <lineage>
        <taxon>Bacteria</taxon>
        <taxon>Bacillati</taxon>
        <taxon>Bacillota</taxon>
        <taxon>Bacilli</taxon>
        <taxon>Bacillales</taxon>
        <taxon>Bacillaceae</taxon>
        <taxon>Niallia</taxon>
    </lineage>
</organism>
<dbReference type="Gene3D" id="1.20.1740.10">
    <property type="entry name" value="Amino acid/polyamine transporter I"/>
    <property type="match status" value="1"/>
</dbReference>
<dbReference type="PANTHER" id="PTHR42770:SF4">
    <property type="entry name" value="ARGININE_ORNITHINE ANTIPORTER-RELATED"/>
    <property type="match status" value="1"/>
</dbReference>
<evidence type="ECO:0000256" key="1">
    <source>
        <dbReference type="ARBA" id="ARBA00004651"/>
    </source>
</evidence>
<keyword evidence="2" id="KW-1003">Cell membrane</keyword>
<protein>
    <submittedName>
        <fullName evidence="7">Amino acid permease</fullName>
    </submittedName>
</protein>
<dbReference type="InterPro" id="IPR002293">
    <property type="entry name" value="AA/rel_permease1"/>
</dbReference>
<evidence type="ECO:0000256" key="2">
    <source>
        <dbReference type="ARBA" id="ARBA00022475"/>
    </source>
</evidence>
<sequence>MGGILWCFIGVEASTILAEKAESQKIVGKATVISLLITLTIYVAISVVSMGVVPAEQLAQSGTPLATVLGNTVIGDAGAVIVKTGILISLLGALISWVMLASQLPYIAAKEGILPKIFVKTNNIGVPTNALFITNGISQLFLLVLLSSKLQNVYNMVLLLATTLFSCLTCFLPYMP</sequence>
<feature type="transmembrane region" description="Helical" evidence="6">
    <location>
        <begin position="153"/>
        <end position="174"/>
    </location>
</feature>
<dbReference type="EMBL" id="VYKL01000045">
    <property type="protein sequence ID" value="KAA9014534.1"/>
    <property type="molecule type" value="Genomic_DNA"/>
</dbReference>
<evidence type="ECO:0000256" key="6">
    <source>
        <dbReference type="SAM" id="Phobius"/>
    </source>
</evidence>
<gene>
    <name evidence="7" type="ORF">F4V44_23605</name>
</gene>